<gene>
    <name evidence="1" type="ORF">E1301_Tti015161</name>
</gene>
<comment type="caution">
    <text evidence="1">The sequence shown here is derived from an EMBL/GenBank/DDBJ whole genome shotgun (WGS) entry which is preliminary data.</text>
</comment>
<reference evidence="1 2" key="1">
    <citation type="journal article" date="2019" name="Mol. Ecol. Resour.">
        <title>Chromosome-level genome assembly of Triplophysa tibetana, a fish adapted to the harsh high-altitude environment of the Tibetan Plateau.</title>
        <authorList>
            <person name="Yang X."/>
            <person name="Liu H."/>
            <person name="Ma Z."/>
            <person name="Zou Y."/>
            <person name="Zou M."/>
            <person name="Mao Y."/>
            <person name="Li X."/>
            <person name="Wang H."/>
            <person name="Chen T."/>
            <person name="Wang W."/>
            <person name="Yang R."/>
        </authorList>
    </citation>
    <scope>NUCLEOTIDE SEQUENCE [LARGE SCALE GENOMIC DNA]</scope>
    <source>
        <strain evidence="1">TTIB1903HZAU</strain>
        <tissue evidence="1">Muscle</tissue>
    </source>
</reference>
<evidence type="ECO:0000313" key="1">
    <source>
        <dbReference type="EMBL" id="KAA0712193.1"/>
    </source>
</evidence>
<dbReference type="EMBL" id="SOYY01000014">
    <property type="protein sequence ID" value="KAA0712193.1"/>
    <property type="molecule type" value="Genomic_DNA"/>
</dbReference>
<proteinExistence type="predicted"/>
<protein>
    <submittedName>
        <fullName evidence="1">Neurocan core protein</fullName>
    </submittedName>
</protein>
<dbReference type="Proteomes" id="UP000324632">
    <property type="component" value="Chromosome 14"/>
</dbReference>
<accession>A0A5A9NRX8</accession>
<sequence>MTYTRWCVTSAQTGFIQRHIPTTKCRANGKWDRPKIICTKYAIITNPTTSTEGTSGTGQGVIEVNEVNRRVMAISNQITPFARTCKSTNPFQQPFT</sequence>
<evidence type="ECO:0000313" key="2">
    <source>
        <dbReference type="Proteomes" id="UP000324632"/>
    </source>
</evidence>
<organism evidence="1 2">
    <name type="scientific">Triplophysa tibetana</name>
    <dbReference type="NCBI Taxonomy" id="1572043"/>
    <lineage>
        <taxon>Eukaryota</taxon>
        <taxon>Metazoa</taxon>
        <taxon>Chordata</taxon>
        <taxon>Craniata</taxon>
        <taxon>Vertebrata</taxon>
        <taxon>Euteleostomi</taxon>
        <taxon>Actinopterygii</taxon>
        <taxon>Neopterygii</taxon>
        <taxon>Teleostei</taxon>
        <taxon>Ostariophysi</taxon>
        <taxon>Cypriniformes</taxon>
        <taxon>Nemacheilidae</taxon>
        <taxon>Triplophysa</taxon>
    </lineage>
</organism>
<keyword evidence="2" id="KW-1185">Reference proteome</keyword>
<name>A0A5A9NRX8_9TELE</name>
<dbReference type="AlphaFoldDB" id="A0A5A9NRX8"/>